<evidence type="ECO:0000256" key="5">
    <source>
        <dbReference type="SAM" id="Phobius"/>
    </source>
</evidence>
<organism evidence="7 8">
    <name type="scientific">Polypedilum vanderplanki</name>
    <name type="common">Sleeping chironomid midge</name>
    <dbReference type="NCBI Taxonomy" id="319348"/>
    <lineage>
        <taxon>Eukaryota</taxon>
        <taxon>Metazoa</taxon>
        <taxon>Ecdysozoa</taxon>
        <taxon>Arthropoda</taxon>
        <taxon>Hexapoda</taxon>
        <taxon>Insecta</taxon>
        <taxon>Pterygota</taxon>
        <taxon>Neoptera</taxon>
        <taxon>Endopterygota</taxon>
        <taxon>Diptera</taxon>
        <taxon>Nematocera</taxon>
        <taxon>Chironomoidea</taxon>
        <taxon>Chironomidae</taxon>
        <taxon>Chironominae</taxon>
        <taxon>Polypedilum</taxon>
        <taxon>Polypedilum</taxon>
    </lineage>
</organism>
<dbReference type="AlphaFoldDB" id="A0A9J6CP55"/>
<feature type="transmembrane region" description="Helical" evidence="5">
    <location>
        <begin position="145"/>
        <end position="165"/>
    </location>
</feature>
<dbReference type="InterPro" id="IPR006694">
    <property type="entry name" value="Fatty_acid_hydroxylase"/>
</dbReference>
<evidence type="ECO:0000313" key="8">
    <source>
        <dbReference type="Proteomes" id="UP001107558"/>
    </source>
</evidence>
<dbReference type="GO" id="GO:0016020">
    <property type="term" value="C:membrane"/>
    <property type="evidence" value="ECO:0007669"/>
    <property type="project" value="UniProtKB-SubCell"/>
</dbReference>
<evidence type="ECO:0000259" key="6">
    <source>
        <dbReference type="Pfam" id="PF04116"/>
    </source>
</evidence>
<comment type="subcellular location">
    <subcellularLocation>
        <location evidence="1">Membrane</location>
    </subcellularLocation>
</comment>
<dbReference type="Pfam" id="PF04116">
    <property type="entry name" value="FA_hydroxylase"/>
    <property type="match status" value="1"/>
</dbReference>
<name>A0A9J6CP55_POLVA</name>
<dbReference type="PANTHER" id="PTHR11863">
    <property type="entry name" value="STEROL DESATURASE"/>
    <property type="match status" value="1"/>
</dbReference>
<evidence type="ECO:0000256" key="3">
    <source>
        <dbReference type="ARBA" id="ARBA00022989"/>
    </source>
</evidence>
<feature type="domain" description="Fatty acid hydroxylase" evidence="6">
    <location>
        <begin position="153"/>
        <end position="275"/>
    </location>
</feature>
<evidence type="ECO:0000313" key="7">
    <source>
        <dbReference type="EMBL" id="KAG5683684.1"/>
    </source>
</evidence>
<dbReference type="OrthoDB" id="408954at2759"/>
<keyword evidence="2 5" id="KW-0812">Transmembrane</keyword>
<feature type="transmembrane region" description="Helical" evidence="5">
    <location>
        <begin position="12"/>
        <end position="34"/>
    </location>
</feature>
<reference evidence="7" key="1">
    <citation type="submission" date="2021-03" db="EMBL/GenBank/DDBJ databases">
        <title>Chromosome level genome of the anhydrobiotic midge Polypedilum vanderplanki.</title>
        <authorList>
            <person name="Yoshida Y."/>
            <person name="Kikawada T."/>
            <person name="Gusev O."/>
        </authorList>
    </citation>
    <scope>NUCLEOTIDE SEQUENCE</scope>
    <source>
        <strain evidence="7">NIAS01</strain>
        <tissue evidence="7">Whole body or cell culture</tissue>
    </source>
</reference>
<dbReference type="EMBL" id="JADBJN010000001">
    <property type="protein sequence ID" value="KAG5683684.1"/>
    <property type="molecule type" value="Genomic_DNA"/>
</dbReference>
<accession>A0A9J6CP55</accession>
<evidence type="ECO:0000256" key="1">
    <source>
        <dbReference type="ARBA" id="ARBA00004370"/>
    </source>
</evidence>
<evidence type="ECO:0000256" key="4">
    <source>
        <dbReference type="ARBA" id="ARBA00023136"/>
    </source>
</evidence>
<dbReference type="InterPro" id="IPR050307">
    <property type="entry name" value="Sterol_Desaturase_Related"/>
</dbReference>
<keyword evidence="8" id="KW-1185">Reference proteome</keyword>
<dbReference type="GO" id="GO:0005506">
    <property type="term" value="F:iron ion binding"/>
    <property type="evidence" value="ECO:0007669"/>
    <property type="project" value="InterPro"/>
</dbReference>
<evidence type="ECO:0000256" key="2">
    <source>
        <dbReference type="ARBA" id="ARBA00022692"/>
    </source>
</evidence>
<dbReference type="GO" id="GO:0016491">
    <property type="term" value="F:oxidoreductase activity"/>
    <property type="evidence" value="ECO:0007669"/>
    <property type="project" value="InterPro"/>
</dbReference>
<sequence length="310" mass="36846">MEAKKRPYFLDINPFMLWVAVIYGFTRIIEILTGSENFWSNFWNRIVDLCDDEYYFKVILTMAYTTILYWGVGMLFIIMDITNPKFIQKYKTQPEAHLPLDMKKFLPACRVVLFNQFVLNVLVSHVLTIIEKNLERPGLRTTPTFYQLMVDLFLYQFIYEFAFFYTHRLLHTKYLYKKIHKIHHQWQAPVSIMATYAHPIEHIFSNLFPVFLGIGLLKSPMSTGWVIMSLTTIGTLGDHSGYHLPYFHSPQFHDWHHLKFNECYGAMGLLDKFHGCCENFEKTVQYLRHRTLFTFKSASELYPDEPKKKE</sequence>
<dbReference type="Proteomes" id="UP001107558">
    <property type="component" value="Chromosome 1"/>
</dbReference>
<protein>
    <recommendedName>
        <fullName evidence="6">Fatty acid hydroxylase domain-containing protein</fullName>
    </recommendedName>
</protein>
<proteinExistence type="predicted"/>
<keyword evidence="3 5" id="KW-1133">Transmembrane helix</keyword>
<feature type="transmembrane region" description="Helical" evidence="5">
    <location>
        <begin position="111"/>
        <end position="130"/>
    </location>
</feature>
<dbReference type="GO" id="GO:0008610">
    <property type="term" value="P:lipid biosynthetic process"/>
    <property type="evidence" value="ECO:0007669"/>
    <property type="project" value="InterPro"/>
</dbReference>
<comment type="caution">
    <text evidence="7">The sequence shown here is derived from an EMBL/GenBank/DDBJ whole genome shotgun (WGS) entry which is preliminary data.</text>
</comment>
<keyword evidence="4 5" id="KW-0472">Membrane</keyword>
<gene>
    <name evidence="7" type="ORF">PVAND_012950</name>
</gene>
<feature type="transmembrane region" description="Helical" evidence="5">
    <location>
        <begin position="54"/>
        <end position="79"/>
    </location>
</feature>